<reference evidence="2 3" key="1">
    <citation type="submission" date="2020-08" db="EMBL/GenBank/DDBJ databases">
        <authorList>
            <person name="Ramaprasad A."/>
        </authorList>
    </citation>
    <scope>NUCLEOTIDE SEQUENCE [LARGE SCALE GENOMIC DNA]</scope>
</reference>
<evidence type="ECO:0000313" key="2">
    <source>
        <dbReference type="EMBL" id="CAD2093954.1"/>
    </source>
</evidence>
<dbReference type="EMBL" id="LR865372">
    <property type="protein sequence ID" value="CAD2093954.1"/>
    <property type="molecule type" value="Genomic_DNA"/>
</dbReference>
<feature type="compositionally biased region" description="Polar residues" evidence="1">
    <location>
        <begin position="183"/>
        <end position="204"/>
    </location>
</feature>
<protein>
    <submittedName>
        <fullName evidence="2">Uncharacterized protein</fullName>
    </submittedName>
</protein>
<evidence type="ECO:0000313" key="3">
    <source>
        <dbReference type="Proteomes" id="UP000515308"/>
    </source>
</evidence>
<dbReference type="AlphaFoldDB" id="A0A6V7S871"/>
<name>A0A6V7S871_PLAVN</name>
<feature type="region of interest" description="Disordered" evidence="1">
    <location>
        <begin position="102"/>
        <end position="149"/>
    </location>
</feature>
<feature type="region of interest" description="Disordered" evidence="1">
    <location>
        <begin position="163"/>
        <end position="205"/>
    </location>
</feature>
<dbReference type="VEuPathDB" id="PlasmoDB:PVLDE_1004610"/>
<dbReference type="Proteomes" id="UP000515308">
    <property type="component" value="Chromosome PVLDE_10"/>
</dbReference>
<sequence length="388" mass="45216">MENLIVNENKANDNKVIENTSLECNDKNKIKCLYHNDIVFFKHKEKNKIGIGRVVNFNTELNTNGIHLTPDHNITLLNSLKILNNINNTKYVQNYITKLTNKNDRRRRKREKIKSENTIDNNNSDNNKNCSNSSSNTNAINKNSEKKQSSITQYFIKNEKDNETDDVSLKNNTHDSIGGESENGITKDTASEDNNNYASTCNNNDSKDDITKDDITKDDIAKDDKKKYGLTERKKSGKMFYIVQSFGTYKYLLQYKKFYAHYKMFVHKKWKNVKIRFCKNIQNKISFVLAMKVFEIKKLYHNNINLQNFMINNLMKIYKSEKDLHIDNNILCYIHNVDVRVILQNNVLITNDDFNDVISKHKKNNANTKKRMCLSNDENAKTISNTTS</sequence>
<gene>
    <name evidence="2" type="ORF">PVLDE_1004610</name>
</gene>
<proteinExistence type="predicted"/>
<organism evidence="2 3">
    <name type="scientific">Plasmodium vinckei lentum</name>
    <dbReference type="NCBI Taxonomy" id="138297"/>
    <lineage>
        <taxon>Eukaryota</taxon>
        <taxon>Sar</taxon>
        <taxon>Alveolata</taxon>
        <taxon>Apicomplexa</taxon>
        <taxon>Aconoidasida</taxon>
        <taxon>Haemosporida</taxon>
        <taxon>Plasmodiidae</taxon>
        <taxon>Plasmodium</taxon>
        <taxon>Plasmodium (Vinckeia)</taxon>
    </lineage>
</organism>
<evidence type="ECO:0000256" key="1">
    <source>
        <dbReference type="SAM" id="MobiDB-lite"/>
    </source>
</evidence>
<accession>A0A6V7S871</accession>
<feature type="compositionally biased region" description="Low complexity" evidence="1">
    <location>
        <begin position="118"/>
        <end position="142"/>
    </location>
</feature>